<dbReference type="EMBL" id="FMWD01000011">
    <property type="protein sequence ID" value="SCZ66460.1"/>
    <property type="molecule type" value="Genomic_DNA"/>
</dbReference>
<protein>
    <submittedName>
        <fullName evidence="1">Surface antigen</fullName>
    </submittedName>
</protein>
<name>A0A1G5QY17_9GAMM</name>
<reference evidence="1 2" key="1">
    <citation type="submission" date="2016-10" db="EMBL/GenBank/DDBJ databases">
        <authorList>
            <person name="de Groot N.N."/>
        </authorList>
    </citation>
    <scope>NUCLEOTIDE SEQUENCE [LARGE SCALE GENOMIC DNA]</scope>
    <source>
        <strain evidence="1 2">HLD2</strain>
    </source>
</reference>
<evidence type="ECO:0000313" key="2">
    <source>
        <dbReference type="Proteomes" id="UP000199648"/>
    </source>
</evidence>
<accession>A0A1G5QY17</accession>
<organism evidence="1 2">
    <name type="scientific">Thiohalomonas denitrificans</name>
    <dbReference type="NCBI Taxonomy" id="415747"/>
    <lineage>
        <taxon>Bacteria</taxon>
        <taxon>Pseudomonadati</taxon>
        <taxon>Pseudomonadota</taxon>
        <taxon>Gammaproteobacteria</taxon>
        <taxon>Thiohalomonadales</taxon>
        <taxon>Thiohalomonadaceae</taxon>
        <taxon>Thiohalomonas</taxon>
    </lineage>
</organism>
<keyword evidence="2" id="KW-1185">Reference proteome</keyword>
<evidence type="ECO:0000313" key="1">
    <source>
        <dbReference type="EMBL" id="SCZ66460.1"/>
    </source>
</evidence>
<dbReference type="InterPro" id="IPR016364">
    <property type="entry name" value="Surface_antigen_Rickettsia"/>
</dbReference>
<gene>
    <name evidence="1" type="ORF">SAMN03097708_02969</name>
</gene>
<dbReference type="AlphaFoldDB" id="A0A1G5QY17"/>
<dbReference type="RefSeq" id="WP_092998731.1">
    <property type="nucleotide sequence ID" value="NZ_FMWD01000011.1"/>
</dbReference>
<dbReference type="OrthoDB" id="6170015at2"/>
<sequence length="150" mass="15744">MRNRLLAFVFIPLLLAGCATDGPREGAGMVIGGTLGGLLGAEVEGSARTGAVIAGTLAGAAIGGAVGKSMDDTDRLKAAQSLENVRTGVPSAWRNPDSGVEYEFTPTRTFETRQGPCREYRVEAYVGGDRETVYGTACRQPDGSWKMVSE</sequence>
<dbReference type="PROSITE" id="PS51257">
    <property type="entry name" value="PROKAR_LIPOPROTEIN"/>
    <property type="match status" value="1"/>
</dbReference>
<dbReference type="STRING" id="415747.SAMN03097708_02969"/>
<proteinExistence type="predicted"/>
<dbReference type="Proteomes" id="UP000199648">
    <property type="component" value="Unassembled WGS sequence"/>
</dbReference>
<dbReference type="PIRSF" id="PIRSF002721">
    <property type="entry name" value="Surface_antigen_Rickettsia"/>
    <property type="match status" value="1"/>
</dbReference>